<feature type="transmembrane region" description="Helical" evidence="2">
    <location>
        <begin position="6"/>
        <end position="25"/>
    </location>
</feature>
<comment type="caution">
    <text evidence="3">The sequence shown here is derived from an EMBL/GenBank/DDBJ whole genome shotgun (WGS) entry which is preliminary data.</text>
</comment>
<reference evidence="3 4" key="1">
    <citation type="submission" date="2006-03" db="EMBL/GenBank/DDBJ databases">
        <authorList>
            <person name="Pinhassi J."/>
            <person name="Pedros-Alio C."/>
            <person name="Ferriera S."/>
            <person name="Johnson J."/>
            <person name="Kravitz S."/>
            <person name="Halpern A."/>
            <person name="Remington K."/>
            <person name="Beeson K."/>
            <person name="Tran B."/>
            <person name="Rogers Y.-H."/>
            <person name="Friedman R."/>
            <person name="Venter J.C."/>
        </authorList>
    </citation>
    <scope>NUCLEOTIDE SEQUENCE [LARGE SCALE GENOMIC DNA]</scope>
    <source>
        <strain evidence="3 4">RED65</strain>
    </source>
</reference>
<accession>Q1N6F4</accession>
<evidence type="ECO:0000256" key="1">
    <source>
        <dbReference type="SAM" id="Coils"/>
    </source>
</evidence>
<evidence type="ECO:0000256" key="2">
    <source>
        <dbReference type="SAM" id="Phobius"/>
    </source>
</evidence>
<sequence length="262" mass="29876">METMVILGVVLVAALVGSIFIKSYLEKKRIEQARKLVDLHDDLKRMQNAISIIPEIYIDKPTKVFMIRRLMELLSKVQQAGNESEGINIQLQELEFELDKVQKKQDDSVKRLGKCSNISNADTAHEVKMSIKFLHSQMLASVRTGLIPKSYGARIAKNLKIMANRLGLDLNYNMAKAALKMNKWRPALGKLRMSKSIILKSPIKQHLEQQKKEIDDLISKTEAKLNETRMQNQATTQNKLAAGVDKIQEEESWEGKKNIYDD</sequence>
<keyword evidence="2" id="KW-0472">Membrane</keyword>
<keyword evidence="2" id="KW-0812">Transmembrane</keyword>
<feature type="coiled-coil region" evidence="1">
    <location>
        <begin position="84"/>
        <end position="111"/>
    </location>
</feature>
<protein>
    <submittedName>
        <fullName evidence="3">Uncharacterized protein</fullName>
    </submittedName>
</protein>
<dbReference type="AlphaFoldDB" id="Q1N6F4"/>
<evidence type="ECO:0000313" key="4">
    <source>
        <dbReference type="Proteomes" id="UP000004263"/>
    </source>
</evidence>
<feature type="coiled-coil region" evidence="1">
    <location>
        <begin position="204"/>
        <end position="238"/>
    </location>
</feature>
<proteinExistence type="predicted"/>
<dbReference type="RefSeq" id="WP_007017059.1">
    <property type="nucleotide sequence ID" value="NZ_CH724113.1"/>
</dbReference>
<evidence type="ECO:0000313" key="3">
    <source>
        <dbReference type="EMBL" id="EAT13638.1"/>
    </source>
</evidence>
<dbReference type="EMBL" id="AAQH01000001">
    <property type="protein sequence ID" value="EAT13638.1"/>
    <property type="molecule type" value="Genomic_DNA"/>
</dbReference>
<keyword evidence="4" id="KW-1185">Reference proteome</keyword>
<dbReference type="Proteomes" id="UP000004263">
    <property type="component" value="Unassembled WGS sequence"/>
</dbReference>
<gene>
    <name evidence="3" type="ORF">RED65_09609</name>
</gene>
<dbReference type="HOGENOM" id="CLU_1060340_0_0_6"/>
<keyword evidence="2" id="KW-1133">Transmembrane helix</keyword>
<organism evidence="3 4">
    <name type="scientific">Bermanella marisrubri</name>
    <dbReference type="NCBI Taxonomy" id="207949"/>
    <lineage>
        <taxon>Bacteria</taxon>
        <taxon>Pseudomonadati</taxon>
        <taxon>Pseudomonadota</taxon>
        <taxon>Gammaproteobacteria</taxon>
        <taxon>Oceanospirillales</taxon>
        <taxon>Oceanospirillaceae</taxon>
        <taxon>Bermanella</taxon>
    </lineage>
</organism>
<keyword evidence="1" id="KW-0175">Coiled coil</keyword>
<name>Q1N6F4_9GAMM</name>